<dbReference type="InterPro" id="IPR013098">
    <property type="entry name" value="Ig_I-set"/>
</dbReference>
<dbReference type="OrthoDB" id="6148654at2759"/>
<dbReference type="STRING" id="6412.T1F0A5"/>
<evidence type="ECO:0000256" key="8">
    <source>
        <dbReference type="ARBA" id="ARBA00023157"/>
    </source>
</evidence>
<reference evidence="12" key="3">
    <citation type="submission" date="2015-06" db="UniProtKB">
        <authorList>
            <consortium name="EnsemblMetazoa"/>
        </authorList>
    </citation>
    <scope>IDENTIFICATION</scope>
</reference>
<dbReference type="SUPFAM" id="SSF48726">
    <property type="entry name" value="Immunoglobulin"/>
    <property type="match status" value="1"/>
</dbReference>
<dbReference type="CTD" id="20202255"/>
<dbReference type="SMART" id="SM00409">
    <property type="entry name" value="IG"/>
    <property type="match status" value="1"/>
</dbReference>
<dbReference type="GO" id="GO:0007155">
    <property type="term" value="P:cell adhesion"/>
    <property type="evidence" value="ECO:0007669"/>
    <property type="project" value="UniProtKB-KW"/>
</dbReference>
<dbReference type="PROSITE" id="PS50835">
    <property type="entry name" value="IG_LIKE"/>
    <property type="match status" value="1"/>
</dbReference>
<evidence type="ECO:0000256" key="5">
    <source>
        <dbReference type="ARBA" id="ARBA00022889"/>
    </source>
</evidence>
<dbReference type="InterPro" id="IPR003599">
    <property type="entry name" value="Ig_sub"/>
</dbReference>
<dbReference type="InParanoid" id="T1F0A5"/>
<name>T1F0A5_HELRO</name>
<keyword evidence="5" id="KW-0130">Cell adhesion</keyword>
<dbReference type="Pfam" id="PF07679">
    <property type="entry name" value="I-set"/>
    <property type="match status" value="1"/>
</dbReference>
<gene>
    <name evidence="12" type="primary">20202255</name>
    <name evidence="11" type="ORF">HELRODRAFT_168196</name>
</gene>
<evidence type="ECO:0000256" key="2">
    <source>
        <dbReference type="ARBA" id="ARBA00022692"/>
    </source>
</evidence>
<dbReference type="AlphaFoldDB" id="T1F0A5"/>
<reference evidence="11 13" key="2">
    <citation type="journal article" date="2013" name="Nature">
        <title>Insights into bilaterian evolution from three spiralian genomes.</title>
        <authorList>
            <person name="Simakov O."/>
            <person name="Marletaz F."/>
            <person name="Cho S.J."/>
            <person name="Edsinger-Gonzales E."/>
            <person name="Havlak P."/>
            <person name="Hellsten U."/>
            <person name="Kuo D.H."/>
            <person name="Larsson T."/>
            <person name="Lv J."/>
            <person name="Arendt D."/>
            <person name="Savage R."/>
            <person name="Osoegawa K."/>
            <person name="de Jong P."/>
            <person name="Grimwood J."/>
            <person name="Chapman J.A."/>
            <person name="Shapiro H."/>
            <person name="Aerts A."/>
            <person name="Otillar R.P."/>
            <person name="Terry A.Y."/>
            <person name="Boore J.L."/>
            <person name="Grigoriev I.V."/>
            <person name="Lindberg D.R."/>
            <person name="Seaver E.C."/>
            <person name="Weisblat D.A."/>
            <person name="Putnam N.H."/>
            <person name="Rokhsar D.S."/>
        </authorList>
    </citation>
    <scope>NUCLEOTIDE SEQUENCE</scope>
</reference>
<dbReference type="SMART" id="SM00408">
    <property type="entry name" value="IGc2"/>
    <property type="match status" value="1"/>
</dbReference>
<dbReference type="GeneID" id="20202255"/>
<evidence type="ECO:0000256" key="3">
    <source>
        <dbReference type="ARBA" id="ARBA00022729"/>
    </source>
</evidence>
<dbReference type="InterPro" id="IPR003598">
    <property type="entry name" value="Ig_sub2"/>
</dbReference>
<dbReference type="EnsemblMetazoa" id="HelroT168196">
    <property type="protein sequence ID" value="HelroP168196"/>
    <property type="gene ID" value="HelroG168196"/>
</dbReference>
<evidence type="ECO:0000313" key="11">
    <source>
        <dbReference type="EMBL" id="ESO09234.1"/>
    </source>
</evidence>
<keyword evidence="7" id="KW-0472">Membrane</keyword>
<reference evidence="13" key="1">
    <citation type="submission" date="2012-12" db="EMBL/GenBank/DDBJ databases">
        <authorList>
            <person name="Hellsten U."/>
            <person name="Grimwood J."/>
            <person name="Chapman J.A."/>
            <person name="Shapiro H."/>
            <person name="Aerts A."/>
            <person name="Otillar R.P."/>
            <person name="Terry A.Y."/>
            <person name="Boore J.L."/>
            <person name="Simakov O."/>
            <person name="Marletaz F."/>
            <person name="Cho S.-J."/>
            <person name="Edsinger-Gonzales E."/>
            <person name="Havlak P."/>
            <person name="Kuo D.-H."/>
            <person name="Larsson T."/>
            <person name="Lv J."/>
            <person name="Arendt D."/>
            <person name="Savage R."/>
            <person name="Osoegawa K."/>
            <person name="de Jong P."/>
            <person name="Lindberg D.R."/>
            <person name="Seaver E.C."/>
            <person name="Weisblat D.A."/>
            <person name="Putnam N.H."/>
            <person name="Grigoriev I.V."/>
            <person name="Rokhsar D.S."/>
        </authorList>
    </citation>
    <scope>NUCLEOTIDE SEQUENCE</scope>
</reference>
<accession>T1F0A5</accession>
<dbReference type="RefSeq" id="XP_009012327.1">
    <property type="nucleotide sequence ID" value="XM_009014079.1"/>
</dbReference>
<dbReference type="PANTHER" id="PTHR45080">
    <property type="entry name" value="CONTACTIN 5"/>
    <property type="match status" value="1"/>
</dbReference>
<dbReference type="EMBL" id="AMQM01002919">
    <property type="status" value="NOT_ANNOTATED_CDS"/>
    <property type="molecule type" value="Genomic_DNA"/>
</dbReference>
<keyword evidence="13" id="KW-1185">Reference proteome</keyword>
<sequence>MQLNIIVVLNKHERTGTELPLHSDTSPTFGDKSPSFLVQQPGDDVDLFCEASGAPEPEVTWFKDGVPLVQSDKVTLYKDRILVRAVEASDGGVYECRFKNDFGQISHLIRLLVQELGLVMNSNKINVSFVCILK</sequence>
<dbReference type="HOGENOM" id="CLU_1898488_0_0_1"/>
<dbReference type="InterPro" id="IPR007110">
    <property type="entry name" value="Ig-like_dom"/>
</dbReference>
<dbReference type="OMA" id="KHERTGT"/>
<keyword evidence="2" id="KW-0812">Transmembrane</keyword>
<proteinExistence type="predicted"/>
<evidence type="ECO:0000256" key="1">
    <source>
        <dbReference type="ARBA" id="ARBA00004167"/>
    </source>
</evidence>
<evidence type="ECO:0000256" key="4">
    <source>
        <dbReference type="ARBA" id="ARBA00022737"/>
    </source>
</evidence>
<dbReference type="KEGG" id="hro:HELRODRAFT_168196"/>
<evidence type="ECO:0000256" key="9">
    <source>
        <dbReference type="ARBA" id="ARBA00023319"/>
    </source>
</evidence>
<dbReference type="InterPro" id="IPR036179">
    <property type="entry name" value="Ig-like_dom_sf"/>
</dbReference>
<dbReference type="EMBL" id="KB095959">
    <property type="protein sequence ID" value="ESO09234.1"/>
    <property type="molecule type" value="Genomic_DNA"/>
</dbReference>
<evidence type="ECO:0000313" key="12">
    <source>
        <dbReference type="EnsemblMetazoa" id="HelroP168196"/>
    </source>
</evidence>
<evidence type="ECO:0000259" key="10">
    <source>
        <dbReference type="PROSITE" id="PS50835"/>
    </source>
</evidence>
<feature type="domain" description="Ig-like" evidence="10">
    <location>
        <begin position="27"/>
        <end position="106"/>
    </location>
</feature>
<keyword evidence="9" id="KW-0393">Immunoglobulin domain</keyword>
<protein>
    <recommendedName>
        <fullName evidence="10">Ig-like domain-containing protein</fullName>
    </recommendedName>
</protein>
<dbReference type="Proteomes" id="UP000015101">
    <property type="component" value="Unassembled WGS sequence"/>
</dbReference>
<dbReference type="InterPro" id="IPR050958">
    <property type="entry name" value="Cell_Adh-Cytoskel_Orgn"/>
</dbReference>
<keyword evidence="3" id="KW-0732">Signal</keyword>
<comment type="subcellular location">
    <subcellularLocation>
        <location evidence="1">Membrane</location>
        <topology evidence="1">Single-pass membrane protein</topology>
    </subcellularLocation>
</comment>
<dbReference type="PANTHER" id="PTHR45080:SF8">
    <property type="entry name" value="IG-LIKE DOMAIN-CONTAINING PROTEIN"/>
    <property type="match status" value="1"/>
</dbReference>
<keyword evidence="6" id="KW-1133">Transmembrane helix</keyword>
<organism evidence="12 13">
    <name type="scientific">Helobdella robusta</name>
    <name type="common">Californian leech</name>
    <dbReference type="NCBI Taxonomy" id="6412"/>
    <lineage>
        <taxon>Eukaryota</taxon>
        <taxon>Metazoa</taxon>
        <taxon>Spiralia</taxon>
        <taxon>Lophotrochozoa</taxon>
        <taxon>Annelida</taxon>
        <taxon>Clitellata</taxon>
        <taxon>Hirudinea</taxon>
        <taxon>Rhynchobdellida</taxon>
        <taxon>Glossiphoniidae</taxon>
        <taxon>Helobdella</taxon>
    </lineage>
</organism>
<dbReference type="GO" id="GO:0016020">
    <property type="term" value="C:membrane"/>
    <property type="evidence" value="ECO:0007669"/>
    <property type="project" value="UniProtKB-SubCell"/>
</dbReference>
<keyword evidence="4" id="KW-0677">Repeat</keyword>
<dbReference type="FunFam" id="2.60.40.10:FF:000017">
    <property type="entry name" value="Down syndrome cell adhesion molecule b"/>
    <property type="match status" value="1"/>
</dbReference>
<evidence type="ECO:0000313" key="13">
    <source>
        <dbReference type="Proteomes" id="UP000015101"/>
    </source>
</evidence>
<dbReference type="Gene3D" id="2.60.40.10">
    <property type="entry name" value="Immunoglobulins"/>
    <property type="match status" value="1"/>
</dbReference>
<dbReference type="InterPro" id="IPR013783">
    <property type="entry name" value="Ig-like_fold"/>
</dbReference>
<evidence type="ECO:0000256" key="7">
    <source>
        <dbReference type="ARBA" id="ARBA00023136"/>
    </source>
</evidence>
<keyword evidence="8" id="KW-1015">Disulfide bond</keyword>
<evidence type="ECO:0000256" key="6">
    <source>
        <dbReference type="ARBA" id="ARBA00022989"/>
    </source>
</evidence>